<dbReference type="Proteomes" id="UP000178372">
    <property type="component" value="Unassembled WGS sequence"/>
</dbReference>
<sequence>MPRKSKAQKIRADRIRKNRQIHISVEPLENRKQATIQVKPVLQDPQERLTTVATKKDLIKTLLIVASIFALEFTIFYATLK</sequence>
<evidence type="ECO:0000313" key="2">
    <source>
        <dbReference type="EMBL" id="OGK17061.1"/>
    </source>
</evidence>
<comment type="caution">
    <text evidence="2">The sequence shown here is derived from an EMBL/GenBank/DDBJ whole genome shotgun (WGS) entry which is preliminary data.</text>
</comment>
<keyword evidence="1" id="KW-1133">Transmembrane helix</keyword>
<feature type="transmembrane region" description="Helical" evidence="1">
    <location>
        <begin position="58"/>
        <end position="80"/>
    </location>
</feature>
<accession>A0A1F7GDM7</accession>
<evidence type="ECO:0000256" key="1">
    <source>
        <dbReference type="SAM" id="Phobius"/>
    </source>
</evidence>
<organism evidence="2 3">
    <name type="scientific">Candidatus Roizmanbacteria bacterium RIFCSPHIGHO2_01_FULL_39_12b</name>
    <dbReference type="NCBI Taxonomy" id="1802030"/>
    <lineage>
        <taxon>Bacteria</taxon>
        <taxon>Candidatus Roizmaniibacteriota</taxon>
    </lineage>
</organism>
<keyword evidence="1" id="KW-0812">Transmembrane</keyword>
<protein>
    <submittedName>
        <fullName evidence="2">Uncharacterized protein</fullName>
    </submittedName>
</protein>
<evidence type="ECO:0000313" key="3">
    <source>
        <dbReference type="Proteomes" id="UP000178372"/>
    </source>
</evidence>
<keyword evidence="1" id="KW-0472">Membrane</keyword>
<name>A0A1F7GDM7_9BACT</name>
<dbReference type="AlphaFoldDB" id="A0A1F7GDM7"/>
<proteinExistence type="predicted"/>
<gene>
    <name evidence="2" type="ORF">A2690_04780</name>
</gene>
<reference evidence="2 3" key="1">
    <citation type="journal article" date="2016" name="Nat. Commun.">
        <title>Thousands of microbial genomes shed light on interconnected biogeochemical processes in an aquifer system.</title>
        <authorList>
            <person name="Anantharaman K."/>
            <person name="Brown C.T."/>
            <person name="Hug L.A."/>
            <person name="Sharon I."/>
            <person name="Castelle C.J."/>
            <person name="Probst A.J."/>
            <person name="Thomas B.C."/>
            <person name="Singh A."/>
            <person name="Wilkins M.J."/>
            <person name="Karaoz U."/>
            <person name="Brodie E.L."/>
            <person name="Williams K.H."/>
            <person name="Hubbard S.S."/>
            <person name="Banfield J.F."/>
        </authorList>
    </citation>
    <scope>NUCLEOTIDE SEQUENCE [LARGE SCALE GENOMIC DNA]</scope>
</reference>
<dbReference type="EMBL" id="MFZF01000006">
    <property type="protein sequence ID" value="OGK17061.1"/>
    <property type="molecule type" value="Genomic_DNA"/>
</dbReference>